<name>A0ABQ8SCW0_PERAM</name>
<dbReference type="EMBL" id="JAJSOF020000029">
    <property type="protein sequence ID" value="KAJ4431894.1"/>
    <property type="molecule type" value="Genomic_DNA"/>
</dbReference>
<dbReference type="Gene3D" id="3.30.420.10">
    <property type="entry name" value="Ribonuclease H-like superfamily/Ribonuclease H"/>
    <property type="match status" value="1"/>
</dbReference>
<comment type="caution">
    <text evidence="1">The sequence shown here is derived from an EMBL/GenBank/DDBJ whole genome shotgun (WGS) entry which is preliminary data.</text>
</comment>
<gene>
    <name evidence="1" type="ORF">ANN_20500</name>
</gene>
<proteinExistence type="predicted"/>
<accession>A0ABQ8SCW0</accession>
<organism evidence="1 2">
    <name type="scientific">Periplaneta americana</name>
    <name type="common">American cockroach</name>
    <name type="synonym">Blatta americana</name>
    <dbReference type="NCBI Taxonomy" id="6978"/>
    <lineage>
        <taxon>Eukaryota</taxon>
        <taxon>Metazoa</taxon>
        <taxon>Ecdysozoa</taxon>
        <taxon>Arthropoda</taxon>
        <taxon>Hexapoda</taxon>
        <taxon>Insecta</taxon>
        <taxon>Pterygota</taxon>
        <taxon>Neoptera</taxon>
        <taxon>Polyneoptera</taxon>
        <taxon>Dictyoptera</taxon>
        <taxon>Blattodea</taxon>
        <taxon>Blattoidea</taxon>
        <taxon>Blattidae</taxon>
        <taxon>Blattinae</taxon>
        <taxon>Periplaneta</taxon>
    </lineage>
</organism>
<dbReference type="InterPro" id="IPR036397">
    <property type="entry name" value="RNaseH_sf"/>
</dbReference>
<protein>
    <submittedName>
        <fullName evidence="1">Uncharacterized protein</fullName>
    </submittedName>
</protein>
<sequence length="507" mass="55799">MAESRNQPELWSEQDDSILRGVLQAWEQHSAEFHTHLCDGTNHTIVCSHPWEGEAEATTSTCYPGCPEFYCCLGEYVARFGQFRWVLFCGSEATAAHRTAFHAEECYGLVHVETCSDPREGGCMEQRRPCSYTCFTFARTAQTFLENVLGARVRDSQALDLTCEPAPAAGLPPTNDLAALSTSGMRPLDETPPRQPTWCRLPSESEARVLIPTPDYSHPSPMHIDWDTASTISAPASPSLWAAADLPSSGDVFSSGGEVEDASSSDGFEYFVPDDTPSSDEGVVSDADDRYSLELAEQSVSKAYRLLRKRDGQTVPLSTVFLTIEKPVLPEYILVGRPTRIWRQADGKYSPCCVAPQVQKGGGTVMVWISFSAKGIGELALAFVEGQGFSESEQFVMVMNMSVMNKSTFNDHAAVMKKASDCVADSVLHDARLEVRKAYSDLIVDVAVPEISDISVSFHGTRLTNGHIFMDILCKLFKFKALKLQLVQAFTEQDKELCSVFSIAMLQ</sequence>
<reference evidence="1 2" key="1">
    <citation type="journal article" date="2022" name="Allergy">
        <title>Genome assembly and annotation of Periplaneta americana reveal a comprehensive cockroach allergen profile.</title>
        <authorList>
            <person name="Wang L."/>
            <person name="Xiong Q."/>
            <person name="Saelim N."/>
            <person name="Wang L."/>
            <person name="Nong W."/>
            <person name="Wan A.T."/>
            <person name="Shi M."/>
            <person name="Liu X."/>
            <person name="Cao Q."/>
            <person name="Hui J.H.L."/>
            <person name="Sookrung N."/>
            <person name="Leung T.F."/>
            <person name="Tungtrongchitr A."/>
            <person name="Tsui S.K.W."/>
        </authorList>
    </citation>
    <scope>NUCLEOTIDE SEQUENCE [LARGE SCALE GENOMIC DNA]</scope>
    <source>
        <strain evidence="1">PWHHKU_190912</strain>
    </source>
</reference>
<evidence type="ECO:0000313" key="2">
    <source>
        <dbReference type="Proteomes" id="UP001148838"/>
    </source>
</evidence>
<evidence type="ECO:0000313" key="1">
    <source>
        <dbReference type="EMBL" id="KAJ4431894.1"/>
    </source>
</evidence>
<keyword evidence="2" id="KW-1185">Reference proteome</keyword>
<dbReference type="Proteomes" id="UP001148838">
    <property type="component" value="Unassembled WGS sequence"/>
</dbReference>